<dbReference type="PANTHER" id="PTHR11879:SF37">
    <property type="entry name" value="AROMATIC-AMINO-ACID AMINOTRANSFERASE"/>
    <property type="match status" value="1"/>
</dbReference>
<comment type="similarity">
    <text evidence="2 7">Belongs to the class-I pyridoxal-phosphate-dependent aminotransferase family.</text>
</comment>
<comment type="subunit">
    <text evidence="3">Homodimer.</text>
</comment>
<dbReference type="FunFam" id="3.40.640.10:FF:000015">
    <property type="entry name" value="Aspartate aminotransferase"/>
    <property type="match status" value="1"/>
</dbReference>
<name>A0A0T9RAJ2_9GAMM</name>
<dbReference type="GO" id="GO:0033585">
    <property type="term" value="P:L-phenylalanine biosynthetic process from chorismate via phenylpyruvate"/>
    <property type="evidence" value="ECO:0007669"/>
    <property type="project" value="TreeGrafter"/>
</dbReference>
<dbReference type="InterPro" id="IPR015421">
    <property type="entry name" value="PyrdxlP-dep_Trfase_major"/>
</dbReference>
<evidence type="ECO:0000256" key="1">
    <source>
        <dbReference type="ARBA" id="ARBA00001933"/>
    </source>
</evidence>
<dbReference type="InterPro" id="IPR004838">
    <property type="entry name" value="NHTrfase_class1_PyrdxlP-BS"/>
</dbReference>
<evidence type="ECO:0000256" key="6">
    <source>
        <dbReference type="ARBA" id="ARBA00022898"/>
    </source>
</evidence>
<proteinExistence type="inferred from homology"/>
<dbReference type="GO" id="GO:0030170">
    <property type="term" value="F:pyridoxal phosphate binding"/>
    <property type="evidence" value="ECO:0007669"/>
    <property type="project" value="InterPro"/>
</dbReference>
<keyword evidence="4 7" id="KW-0032">Aminotransferase</keyword>
<dbReference type="RefSeq" id="WP_049601024.1">
    <property type="nucleotide sequence ID" value="NZ_CABIHS010000238.1"/>
</dbReference>
<evidence type="ECO:0000259" key="8">
    <source>
        <dbReference type="Pfam" id="PF00155"/>
    </source>
</evidence>
<keyword evidence="5 7" id="KW-0808">Transferase</keyword>
<dbReference type="GO" id="GO:0042802">
    <property type="term" value="F:identical protein binding"/>
    <property type="evidence" value="ECO:0007669"/>
    <property type="project" value="TreeGrafter"/>
</dbReference>
<evidence type="ECO:0000256" key="5">
    <source>
        <dbReference type="ARBA" id="ARBA00022679"/>
    </source>
</evidence>
<dbReference type="InterPro" id="IPR015424">
    <property type="entry name" value="PyrdxlP-dep_Trfase"/>
</dbReference>
<dbReference type="InterPro" id="IPR015422">
    <property type="entry name" value="PyrdxlP-dep_Trfase_small"/>
</dbReference>
<evidence type="ECO:0000256" key="4">
    <source>
        <dbReference type="ARBA" id="ARBA00022576"/>
    </source>
</evidence>
<dbReference type="GO" id="GO:0004838">
    <property type="term" value="F:L-tyrosine-2-oxoglutarate transaminase activity"/>
    <property type="evidence" value="ECO:0007669"/>
    <property type="project" value="TreeGrafter"/>
</dbReference>
<dbReference type="InterPro" id="IPR000796">
    <property type="entry name" value="Asp_trans"/>
</dbReference>
<dbReference type="NCBIfam" id="NF006719">
    <property type="entry name" value="PRK09257.1"/>
    <property type="match status" value="1"/>
</dbReference>
<keyword evidence="6" id="KW-0663">Pyridoxal phosphate</keyword>
<protein>
    <recommendedName>
        <fullName evidence="7">Aminotransferase</fullName>
        <ecNumber evidence="7">2.6.1.-</ecNumber>
    </recommendedName>
</protein>
<dbReference type="FunFam" id="3.90.1150.10:FF:000001">
    <property type="entry name" value="Aspartate aminotransferase"/>
    <property type="match status" value="1"/>
</dbReference>
<dbReference type="PROSITE" id="PS00105">
    <property type="entry name" value="AA_TRANSFER_CLASS_1"/>
    <property type="match status" value="1"/>
</dbReference>
<dbReference type="CDD" id="cd00609">
    <property type="entry name" value="AAT_like"/>
    <property type="match status" value="1"/>
</dbReference>
<feature type="domain" description="Aminotransferase class I/classII large" evidence="8">
    <location>
        <begin position="27"/>
        <end position="392"/>
    </location>
</feature>
<comment type="cofactor">
    <cofactor evidence="1 7">
        <name>pyridoxal 5'-phosphate</name>
        <dbReference type="ChEBI" id="CHEBI:597326"/>
    </cofactor>
</comment>
<gene>
    <name evidence="9" type="primary">tyrB</name>
    <name evidence="9" type="ORF">ERS008667_03648</name>
</gene>
<evidence type="ECO:0000313" key="9">
    <source>
        <dbReference type="EMBL" id="CNI52746.1"/>
    </source>
</evidence>
<dbReference type="GO" id="GO:0005829">
    <property type="term" value="C:cytosol"/>
    <property type="evidence" value="ECO:0007669"/>
    <property type="project" value="TreeGrafter"/>
</dbReference>
<dbReference type="Gene3D" id="3.40.640.10">
    <property type="entry name" value="Type I PLP-dependent aspartate aminotransferase-like (Major domain)"/>
    <property type="match status" value="1"/>
</dbReference>
<dbReference type="AlphaFoldDB" id="A0A0T9RAJ2"/>
<dbReference type="InterPro" id="IPR004839">
    <property type="entry name" value="Aminotransferase_I/II_large"/>
</dbReference>
<dbReference type="Proteomes" id="UP000038204">
    <property type="component" value="Unassembled WGS sequence"/>
</dbReference>
<organism evidence="9 10">
    <name type="scientific">Yersinia similis</name>
    <dbReference type="NCBI Taxonomy" id="367190"/>
    <lineage>
        <taxon>Bacteria</taxon>
        <taxon>Pseudomonadati</taxon>
        <taxon>Pseudomonadota</taxon>
        <taxon>Gammaproteobacteria</taxon>
        <taxon>Enterobacterales</taxon>
        <taxon>Yersiniaceae</taxon>
        <taxon>Yersinia</taxon>
    </lineage>
</organism>
<dbReference type="EC" id="2.6.1.-" evidence="7"/>
<dbReference type="SUPFAM" id="SSF53383">
    <property type="entry name" value="PLP-dependent transferases"/>
    <property type="match status" value="1"/>
</dbReference>
<evidence type="ECO:0000313" key="10">
    <source>
        <dbReference type="Proteomes" id="UP000038204"/>
    </source>
</evidence>
<accession>A0A0T9RAJ2</accession>
<reference evidence="9 10" key="1">
    <citation type="submission" date="2015-03" db="EMBL/GenBank/DDBJ databases">
        <authorList>
            <person name="Murphy D."/>
        </authorList>
    </citation>
    <scope>NUCLEOTIDE SEQUENCE [LARGE SCALE GENOMIC DNA]</scope>
    <source>
        <strain evidence="9 10">Y233</strain>
    </source>
</reference>
<evidence type="ECO:0000256" key="3">
    <source>
        <dbReference type="ARBA" id="ARBA00011738"/>
    </source>
</evidence>
<evidence type="ECO:0000256" key="2">
    <source>
        <dbReference type="ARBA" id="ARBA00007441"/>
    </source>
</evidence>
<sequence>MFQNVDAYAGDPILSLMESFKADNRVHKVNLSIGLYYNEQGEIPQMQAVDAAEAQLSAQPHGTPVYLPMEGLQSYRTAIQQLLFGHDHPMLVQQRVATIQTVGGSGALKVGADFLNHYFPDSQVWVSDPTWENHVAIFSGAGFKVNIYPYFDNDKLAVKFDQMLATLQQLPARSIVLLHPCCHNPTGSDLTNAQWDRLIDVAKERELIPFLDIAYQGFGAGLNEDAYAIRAMAAAELPCLISNSFSKIFSLYNERVGGLSVVCESEEAAGRVLGQLKATVRRNYSSPPNFGAQVVSKVLNDTVLRAQWQAEVEQMRLRILDMRRTLVEALKASLPERNFDYLLQQRGMFSYTGFSEEQVDRLREEFGVYLIASGRMCMAGVNHQNVERVAAAFAAVQ</sequence>
<dbReference type="PRINTS" id="PR00799">
    <property type="entry name" value="TRANSAMINASE"/>
</dbReference>
<dbReference type="Pfam" id="PF00155">
    <property type="entry name" value="Aminotran_1_2"/>
    <property type="match status" value="1"/>
</dbReference>
<dbReference type="EMBL" id="CQBK01000035">
    <property type="protein sequence ID" value="CNI52746.1"/>
    <property type="molecule type" value="Genomic_DNA"/>
</dbReference>
<evidence type="ECO:0000256" key="7">
    <source>
        <dbReference type="RuleBase" id="RU000481"/>
    </source>
</evidence>
<dbReference type="PANTHER" id="PTHR11879">
    <property type="entry name" value="ASPARTATE AMINOTRANSFERASE"/>
    <property type="match status" value="1"/>
</dbReference>
<dbReference type="Gene3D" id="3.90.1150.10">
    <property type="entry name" value="Aspartate Aminotransferase, domain 1"/>
    <property type="match status" value="1"/>
</dbReference>